<name>A0AAE8MMH2_9HYPO</name>
<feature type="region of interest" description="Disordered" evidence="1">
    <location>
        <begin position="635"/>
        <end position="678"/>
    </location>
</feature>
<evidence type="ECO:0000256" key="1">
    <source>
        <dbReference type="SAM" id="MobiDB-lite"/>
    </source>
</evidence>
<reference evidence="2" key="1">
    <citation type="submission" date="2018-03" db="EMBL/GenBank/DDBJ databases">
        <authorList>
            <person name="Guldener U."/>
        </authorList>
    </citation>
    <scope>NUCLEOTIDE SEQUENCE</scope>
</reference>
<dbReference type="Proteomes" id="UP001187734">
    <property type="component" value="Unassembled WGS sequence"/>
</dbReference>
<feature type="compositionally biased region" description="Low complexity" evidence="1">
    <location>
        <begin position="655"/>
        <end position="675"/>
    </location>
</feature>
<proteinExistence type="predicted"/>
<comment type="caution">
    <text evidence="2">The sequence shown here is derived from an EMBL/GenBank/DDBJ whole genome shotgun (WGS) entry which is preliminary data.</text>
</comment>
<dbReference type="EMBL" id="ONZP01000909">
    <property type="protein sequence ID" value="SPJ91963.1"/>
    <property type="molecule type" value="Genomic_DNA"/>
</dbReference>
<evidence type="ECO:0000313" key="3">
    <source>
        <dbReference type="Proteomes" id="UP001187734"/>
    </source>
</evidence>
<accession>A0AAE8MMH2</accession>
<feature type="compositionally biased region" description="Polar residues" evidence="1">
    <location>
        <begin position="635"/>
        <end position="650"/>
    </location>
</feature>
<organism evidence="2 3">
    <name type="scientific">Fusarium torulosum</name>
    <dbReference type="NCBI Taxonomy" id="33205"/>
    <lineage>
        <taxon>Eukaryota</taxon>
        <taxon>Fungi</taxon>
        <taxon>Dikarya</taxon>
        <taxon>Ascomycota</taxon>
        <taxon>Pezizomycotina</taxon>
        <taxon>Sordariomycetes</taxon>
        <taxon>Hypocreomycetidae</taxon>
        <taxon>Hypocreales</taxon>
        <taxon>Nectriaceae</taxon>
        <taxon>Fusarium</taxon>
    </lineage>
</organism>
<dbReference type="AlphaFoldDB" id="A0AAE8MMH2"/>
<keyword evidence="3" id="KW-1185">Reference proteome</keyword>
<feature type="region of interest" description="Disordered" evidence="1">
    <location>
        <begin position="82"/>
        <end position="104"/>
    </location>
</feature>
<protein>
    <submittedName>
        <fullName evidence="2">Uncharacterized protein</fullName>
    </submittedName>
</protein>
<gene>
    <name evidence="2" type="ORF">FTOL_13617</name>
</gene>
<evidence type="ECO:0000313" key="2">
    <source>
        <dbReference type="EMBL" id="SPJ91963.1"/>
    </source>
</evidence>
<sequence>MGAKNLKLVYINADITQTIHNWHNQWDAAVDQTLLNPYATYIDIGRQYTPRIGSVAEANVFLWRRCCLKQLWRRRQGWSRRCNAMSPPGQQEPPKDSGLSRPGPVPLRLAEYTKLTLRDTVDMTIKPTDASREVREGLVYSQFYNLVKIPFDVAKQYPFQNRYLEKMALDPSYLADCERSTRGSRANQASLQLAYRLSKLRQTCRRDGQRQDLEAEQEGLGLCKTSKDYGLGWWLPGKFDWGNWRFKGEVSNRLMAGNNILRGEYGRQWKIIRDIRGVHMRMWQAQKWAQQYSVRQSQGNRSIWLEYLHSTVIELFHGSDLMDEAAARYSATEPPPYCYDVLQRSFHDRCHNVTHTRPYFLTGNKVRSPHVWDLVYDLLGFEVRDGQLEQRDGLRSMSYGVAVRRSIELISDALGHAEACNWFRKLGHLLVLTNWILPWPSNTEFISTTKESQNKNLKRRLIWVSLIYVASAPRQLSRSNVLTYPVEDEEHCITTRGNLQEALNDITAKQFESSGWTPKCDSSDSRFRWTTESLLGCAVYTITTDSFKFGRAVKPGSRGRFIYSLAERGQPPVLRLVDRIRGRTLEELDQLFNDLIVSTQPGLGFQEDAVNAEGSLQTSIPVVNSGTVPRVDAAQNSNLDSNRQLTSNDTFIDPAATTTDTSSDSHAVDSSSDWSPPKRLRRAIRRGL</sequence>